<evidence type="ECO:0000313" key="1">
    <source>
        <dbReference type="EMBL" id="CAL4109242.1"/>
    </source>
</evidence>
<feature type="non-terminal residue" evidence="1">
    <location>
        <position position="1"/>
    </location>
</feature>
<proteinExistence type="predicted"/>
<reference evidence="1 2" key="1">
    <citation type="submission" date="2024-05" db="EMBL/GenBank/DDBJ databases">
        <authorList>
            <person name="Wallberg A."/>
        </authorList>
    </citation>
    <scope>NUCLEOTIDE SEQUENCE [LARGE SCALE GENOMIC DNA]</scope>
</reference>
<protein>
    <submittedName>
        <fullName evidence="1">Uncharacterized protein</fullName>
    </submittedName>
</protein>
<comment type="caution">
    <text evidence="1">The sequence shown here is derived from an EMBL/GenBank/DDBJ whole genome shotgun (WGS) entry which is preliminary data.</text>
</comment>
<sequence>KSGSPNGIRMNFKQIQPFSGNIYPKKHLKKKKKKKLMSIDYLRLDVDKILNHIDPMKQLLKNGRNYFERNPRWMASGNERRLVKNNLGTALSACQQLKSLIPQNCIIDSKVDGNILMCTLSAVGVEFNDILKIHNMAKDAESFQQSYDKVLLWLNVTQLMNEIR</sequence>
<name>A0AAV2R4X4_MEGNR</name>
<gene>
    <name evidence="1" type="ORF">MNOR_LOCUS19069</name>
</gene>
<dbReference type="AlphaFoldDB" id="A0AAV2R4X4"/>
<evidence type="ECO:0000313" key="2">
    <source>
        <dbReference type="Proteomes" id="UP001497623"/>
    </source>
</evidence>
<accession>A0AAV2R4X4</accession>
<dbReference type="Proteomes" id="UP001497623">
    <property type="component" value="Unassembled WGS sequence"/>
</dbReference>
<dbReference type="EMBL" id="CAXKWB010013963">
    <property type="protein sequence ID" value="CAL4109242.1"/>
    <property type="molecule type" value="Genomic_DNA"/>
</dbReference>
<organism evidence="1 2">
    <name type="scientific">Meganyctiphanes norvegica</name>
    <name type="common">Northern krill</name>
    <name type="synonym">Thysanopoda norvegica</name>
    <dbReference type="NCBI Taxonomy" id="48144"/>
    <lineage>
        <taxon>Eukaryota</taxon>
        <taxon>Metazoa</taxon>
        <taxon>Ecdysozoa</taxon>
        <taxon>Arthropoda</taxon>
        <taxon>Crustacea</taxon>
        <taxon>Multicrustacea</taxon>
        <taxon>Malacostraca</taxon>
        <taxon>Eumalacostraca</taxon>
        <taxon>Eucarida</taxon>
        <taxon>Euphausiacea</taxon>
        <taxon>Euphausiidae</taxon>
        <taxon>Meganyctiphanes</taxon>
    </lineage>
</organism>
<keyword evidence="2" id="KW-1185">Reference proteome</keyword>